<keyword evidence="2" id="KW-0472">Membrane</keyword>
<name>A0A1L7WS60_9HELO</name>
<keyword evidence="4" id="KW-1185">Reference proteome</keyword>
<organism evidence="3 4">
    <name type="scientific">Phialocephala subalpina</name>
    <dbReference type="NCBI Taxonomy" id="576137"/>
    <lineage>
        <taxon>Eukaryota</taxon>
        <taxon>Fungi</taxon>
        <taxon>Dikarya</taxon>
        <taxon>Ascomycota</taxon>
        <taxon>Pezizomycotina</taxon>
        <taxon>Leotiomycetes</taxon>
        <taxon>Helotiales</taxon>
        <taxon>Mollisiaceae</taxon>
        <taxon>Phialocephala</taxon>
        <taxon>Phialocephala fortinii species complex</taxon>
    </lineage>
</organism>
<evidence type="ECO:0000256" key="1">
    <source>
        <dbReference type="SAM" id="MobiDB-lite"/>
    </source>
</evidence>
<evidence type="ECO:0000256" key="2">
    <source>
        <dbReference type="SAM" id="Phobius"/>
    </source>
</evidence>
<evidence type="ECO:0000313" key="3">
    <source>
        <dbReference type="EMBL" id="CZR55611.1"/>
    </source>
</evidence>
<feature type="region of interest" description="Disordered" evidence="1">
    <location>
        <begin position="1"/>
        <end position="35"/>
    </location>
</feature>
<feature type="transmembrane region" description="Helical" evidence="2">
    <location>
        <begin position="42"/>
        <end position="66"/>
    </location>
</feature>
<dbReference type="AlphaFoldDB" id="A0A1L7WS60"/>
<dbReference type="EMBL" id="FJOG01000006">
    <property type="protein sequence ID" value="CZR55611.1"/>
    <property type="molecule type" value="Genomic_DNA"/>
</dbReference>
<dbReference type="Proteomes" id="UP000184330">
    <property type="component" value="Unassembled WGS sequence"/>
</dbReference>
<proteinExistence type="predicted"/>
<reference evidence="3 4" key="1">
    <citation type="submission" date="2016-03" db="EMBL/GenBank/DDBJ databases">
        <authorList>
            <person name="Ploux O."/>
        </authorList>
    </citation>
    <scope>NUCLEOTIDE SEQUENCE [LARGE SCALE GENOMIC DNA]</scope>
    <source>
        <strain evidence="3 4">UAMH 11012</strain>
    </source>
</reference>
<accession>A0A1L7WS60</accession>
<keyword evidence="2" id="KW-1133">Transmembrane helix</keyword>
<sequence>MDSSTPQDPTKRTRTPSIVSENWPNEDKPKSKRFEPLKRRKGAICGALIHVPSIAISLGVLSLTFMQVFWEAPSDRTNAVLNSLQFAAQLHTSLIALSLSAMLLFYVQKSLRGEKGAPLGFLSSNFQLHSLGYLFSKEFRNLGWRYICVFLLPFALAMLAGPSSAITMLPRLQFWSLDNFWVGKGHMDFHVYVAANETTLWPSTLTSANFPTQCSGANASLLDECPSSGIRYWLQHDDLFIIYGGSGPQVINKSLEETTPLGGPSGNFLRYMVGQTSFVNRYDQSVYLTSTLSKFLAKSLVSFGNVMQAVGIGNSVFGYNDGYPTIQESEADTLLARYDLSFISGGKTIATRKPVVEVECAGAPPENTTLALLHDRMVWPPWTSDPIASAEWEINTSDYATLAQDLNSTVVNSSFVDVSQFGSVAPSLAAVFASPLISVAGGRSNRSWYTCTIDARWMPTNTFWDSSSGTAAVFDSNPNPNAAVTVDSEQSGLHPYALDMVSIDTSFADILTVPWVDSLIDPTPTNRTILDTLGQKCFNSNTHINATSGVRLSNYDNMNMLNCLNVALSIYIADAMSRAQDSLPIYFVAEGNIPTFSSQYCPSDIFYIQDLFASDVGSTCTDAVAGGYGQIKGVTKQDLQDSTRFTEMSFDASRWGYGYGFEGSTLIRDRWY</sequence>
<feature type="transmembrane region" description="Helical" evidence="2">
    <location>
        <begin position="86"/>
        <end position="107"/>
    </location>
</feature>
<dbReference type="OrthoDB" id="5342924at2759"/>
<evidence type="ECO:0000313" key="4">
    <source>
        <dbReference type="Proteomes" id="UP000184330"/>
    </source>
</evidence>
<gene>
    <name evidence="3" type="ORF">PAC_05499</name>
</gene>
<protein>
    <submittedName>
        <fullName evidence="3">Uncharacterized protein</fullName>
    </submittedName>
</protein>
<feature type="compositionally biased region" description="Basic and acidic residues" evidence="1">
    <location>
        <begin position="25"/>
        <end position="35"/>
    </location>
</feature>
<keyword evidence="2" id="KW-0812">Transmembrane</keyword>
<feature type="transmembrane region" description="Helical" evidence="2">
    <location>
        <begin position="142"/>
        <end position="161"/>
    </location>
</feature>